<organism evidence="1 2">
    <name type="scientific">Coprinellus micaceus</name>
    <name type="common">Glistening ink-cap mushroom</name>
    <name type="synonym">Coprinus micaceus</name>
    <dbReference type="NCBI Taxonomy" id="71717"/>
    <lineage>
        <taxon>Eukaryota</taxon>
        <taxon>Fungi</taxon>
        <taxon>Dikarya</taxon>
        <taxon>Basidiomycota</taxon>
        <taxon>Agaricomycotina</taxon>
        <taxon>Agaricomycetes</taxon>
        <taxon>Agaricomycetidae</taxon>
        <taxon>Agaricales</taxon>
        <taxon>Agaricineae</taxon>
        <taxon>Psathyrellaceae</taxon>
        <taxon>Coprinellus</taxon>
    </lineage>
</organism>
<dbReference type="AlphaFoldDB" id="A0A4Y7SVN5"/>
<keyword evidence="2" id="KW-1185">Reference proteome</keyword>
<name>A0A4Y7SVN5_COPMI</name>
<accession>A0A4Y7SVN5</accession>
<protein>
    <submittedName>
        <fullName evidence="1">Uncharacterized protein</fullName>
    </submittedName>
</protein>
<dbReference type="Proteomes" id="UP000298030">
    <property type="component" value="Unassembled WGS sequence"/>
</dbReference>
<reference evidence="1 2" key="1">
    <citation type="journal article" date="2019" name="Nat. Ecol. Evol.">
        <title>Megaphylogeny resolves global patterns of mushroom evolution.</title>
        <authorList>
            <person name="Varga T."/>
            <person name="Krizsan K."/>
            <person name="Foldi C."/>
            <person name="Dima B."/>
            <person name="Sanchez-Garcia M."/>
            <person name="Sanchez-Ramirez S."/>
            <person name="Szollosi G.J."/>
            <person name="Szarkandi J.G."/>
            <person name="Papp V."/>
            <person name="Albert L."/>
            <person name="Andreopoulos W."/>
            <person name="Angelini C."/>
            <person name="Antonin V."/>
            <person name="Barry K.W."/>
            <person name="Bougher N.L."/>
            <person name="Buchanan P."/>
            <person name="Buyck B."/>
            <person name="Bense V."/>
            <person name="Catcheside P."/>
            <person name="Chovatia M."/>
            <person name="Cooper J."/>
            <person name="Damon W."/>
            <person name="Desjardin D."/>
            <person name="Finy P."/>
            <person name="Geml J."/>
            <person name="Haridas S."/>
            <person name="Hughes K."/>
            <person name="Justo A."/>
            <person name="Karasinski D."/>
            <person name="Kautmanova I."/>
            <person name="Kiss B."/>
            <person name="Kocsube S."/>
            <person name="Kotiranta H."/>
            <person name="LaButti K.M."/>
            <person name="Lechner B.E."/>
            <person name="Liimatainen K."/>
            <person name="Lipzen A."/>
            <person name="Lukacs Z."/>
            <person name="Mihaltcheva S."/>
            <person name="Morgado L.N."/>
            <person name="Niskanen T."/>
            <person name="Noordeloos M.E."/>
            <person name="Ohm R.A."/>
            <person name="Ortiz-Santana B."/>
            <person name="Ovrebo C."/>
            <person name="Racz N."/>
            <person name="Riley R."/>
            <person name="Savchenko A."/>
            <person name="Shiryaev A."/>
            <person name="Soop K."/>
            <person name="Spirin V."/>
            <person name="Szebenyi C."/>
            <person name="Tomsovsky M."/>
            <person name="Tulloss R.E."/>
            <person name="Uehling J."/>
            <person name="Grigoriev I.V."/>
            <person name="Vagvolgyi C."/>
            <person name="Papp T."/>
            <person name="Martin F.M."/>
            <person name="Miettinen O."/>
            <person name="Hibbett D.S."/>
            <person name="Nagy L.G."/>
        </authorList>
    </citation>
    <scope>NUCLEOTIDE SEQUENCE [LARGE SCALE GENOMIC DNA]</scope>
    <source>
        <strain evidence="1 2">FP101781</strain>
    </source>
</reference>
<dbReference type="EMBL" id="QPFP01000058">
    <property type="protein sequence ID" value="TEB25299.1"/>
    <property type="molecule type" value="Genomic_DNA"/>
</dbReference>
<comment type="caution">
    <text evidence="1">The sequence shown here is derived from an EMBL/GenBank/DDBJ whole genome shotgun (WGS) entry which is preliminary data.</text>
</comment>
<gene>
    <name evidence="1" type="ORF">FA13DRAFT_1177326</name>
</gene>
<proteinExistence type="predicted"/>
<evidence type="ECO:0000313" key="2">
    <source>
        <dbReference type="Proteomes" id="UP000298030"/>
    </source>
</evidence>
<sequence length="162" mass="17413">MTSKPNIYPIPGCCVPLPSPTTHGFANAKRMYLAEPINVSFIYTLWSSVRTSPSSPAYPPAGLSTFSIPSSIPTQRRISTTCLGTPPIVRIRRRGPAHRTPIVLKVCTTKRAIYRSNEDGPVSLVFSLYTPSCSPSSALHPKSTTLAILGLAPKPRAPAIAQ</sequence>
<evidence type="ECO:0000313" key="1">
    <source>
        <dbReference type="EMBL" id="TEB25299.1"/>
    </source>
</evidence>